<proteinExistence type="predicted"/>
<comment type="caution">
    <text evidence="1">The sequence shown here is derived from an EMBL/GenBank/DDBJ whole genome shotgun (WGS) entry which is preliminary data.</text>
</comment>
<dbReference type="EMBL" id="CM023476">
    <property type="protein sequence ID" value="KAH7942162.1"/>
    <property type="molecule type" value="Genomic_DNA"/>
</dbReference>
<evidence type="ECO:0000313" key="2">
    <source>
        <dbReference type="Proteomes" id="UP000821865"/>
    </source>
</evidence>
<keyword evidence="2" id="KW-1185">Reference proteome</keyword>
<name>A0ACB8CHM8_DERSI</name>
<protein>
    <submittedName>
        <fullName evidence="1">Uncharacterized protein</fullName>
    </submittedName>
</protein>
<reference evidence="1" key="1">
    <citation type="submission" date="2020-05" db="EMBL/GenBank/DDBJ databases">
        <title>Large-scale comparative analyses of tick genomes elucidate their genetic diversity and vector capacities.</title>
        <authorList>
            <person name="Jia N."/>
            <person name="Wang J."/>
            <person name="Shi W."/>
            <person name="Du L."/>
            <person name="Sun Y."/>
            <person name="Zhan W."/>
            <person name="Jiang J."/>
            <person name="Wang Q."/>
            <person name="Zhang B."/>
            <person name="Ji P."/>
            <person name="Sakyi L.B."/>
            <person name="Cui X."/>
            <person name="Yuan T."/>
            <person name="Jiang B."/>
            <person name="Yang W."/>
            <person name="Lam T.T.-Y."/>
            <person name="Chang Q."/>
            <person name="Ding S."/>
            <person name="Wang X."/>
            <person name="Zhu J."/>
            <person name="Ruan X."/>
            <person name="Zhao L."/>
            <person name="Wei J."/>
            <person name="Que T."/>
            <person name="Du C."/>
            <person name="Cheng J."/>
            <person name="Dai P."/>
            <person name="Han X."/>
            <person name="Huang E."/>
            <person name="Gao Y."/>
            <person name="Liu J."/>
            <person name="Shao H."/>
            <person name="Ye R."/>
            <person name="Li L."/>
            <person name="Wei W."/>
            <person name="Wang X."/>
            <person name="Wang C."/>
            <person name="Yang T."/>
            <person name="Huo Q."/>
            <person name="Li W."/>
            <person name="Guo W."/>
            <person name="Chen H."/>
            <person name="Zhou L."/>
            <person name="Ni X."/>
            <person name="Tian J."/>
            <person name="Zhou Y."/>
            <person name="Sheng Y."/>
            <person name="Liu T."/>
            <person name="Pan Y."/>
            <person name="Xia L."/>
            <person name="Li J."/>
            <person name="Zhao F."/>
            <person name="Cao W."/>
        </authorList>
    </citation>
    <scope>NUCLEOTIDE SEQUENCE</scope>
    <source>
        <strain evidence="1">Dsil-2018</strain>
    </source>
</reference>
<gene>
    <name evidence="1" type="ORF">HPB49_021344</name>
</gene>
<dbReference type="Proteomes" id="UP000821865">
    <property type="component" value="Chromosome 7"/>
</dbReference>
<accession>A0ACB8CHM8</accession>
<sequence length="245" mass="26613">MFGFLRRSSGCNDALDVKSAVCGIEKMLKTGIVASSAQSNVRSSTSFSSAQLLPVYQTPTKTTSTAEKALDVAVDRLKEQCLSDAPLPSNPDVASVAMVGGFIVRAASENIPCAECIALLQGTKANTPLLGLIAHQDRGGLMYPSQELVKLLTCLRKFVDSVLPHRKSTHLSTQTFSGCEIELLMGLPLLRCGNTDIDHCRRLLHLITAKFIKPLFSNYALGTTDRHATVKLLERKPISRKLLKM</sequence>
<organism evidence="1 2">
    <name type="scientific">Dermacentor silvarum</name>
    <name type="common">Tick</name>
    <dbReference type="NCBI Taxonomy" id="543639"/>
    <lineage>
        <taxon>Eukaryota</taxon>
        <taxon>Metazoa</taxon>
        <taxon>Ecdysozoa</taxon>
        <taxon>Arthropoda</taxon>
        <taxon>Chelicerata</taxon>
        <taxon>Arachnida</taxon>
        <taxon>Acari</taxon>
        <taxon>Parasitiformes</taxon>
        <taxon>Ixodida</taxon>
        <taxon>Ixodoidea</taxon>
        <taxon>Ixodidae</taxon>
        <taxon>Rhipicephalinae</taxon>
        <taxon>Dermacentor</taxon>
    </lineage>
</organism>
<evidence type="ECO:0000313" key="1">
    <source>
        <dbReference type="EMBL" id="KAH7942162.1"/>
    </source>
</evidence>